<keyword evidence="8" id="KW-1185">Reference proteome</keyword>
<feature type="transmembrane region" description="Helical" evidence="5">
    <location>
        <begin position="160"/>
        <end position="178"/>
    </location>
</feature>
<keyword evidence="3 5" id="KW-1133">Transmembrane helix</keyword>
<dbReference type="InterPro" id="IPR011701">
    <property type="entry name" value="MFS"/>
</dbReference>
<dbReference type="PROSITE" id="PS50850">
    <property type="entry name" value="MFS"/>
    <property type="match status" value="1"/>
</dbReference>
<dbReference type="Gene3D" id="1.20.1250.20">
    <property type="entry name" value="MFS general substrate transporter like domains"/>
    <property type="match status" value="2"/>
</dbReference>
<keyword evidence="4 5" id="KW-0472">Membrane</keyword>
<evidence type="ECO:0000259" key="6">
    <source>
        <dbReference type="PROSITE" id="PS50850"/>
    </source>
</evidence>
<dbReference type="EMBL" id="BAAAME010000004">
    <property type="protein sequence ID" value="GAA1737200.1"/>
    <property type="molecule type" value="Genomic_DNA"/>
</dbReference>
<feature type="transmembrane region" description="Helical" evidence="5">
    <location>
        <begin position="61"/>
        <end position="79"/>
    </location>
</feature>
<dbReference type="InterPro" id="IPR051788">
    <property type="entry name" value="MFS_Transporter"/>
</dbReference>
<dbReference type="InterPro" id="IPR036259">
    <property type="entry name" value="MFS_trans_sf"/>
</dbReference>
<feature type="transmembrane region" description="Helical" evidence="5">
    <location>
        <begin position="126"/>
        <end position="148"/>
    </location>
</feature>
<feature type="transmembrane region" description="Helical" evidence="5">
    <location>
        <begin position="30"/>
        <end position="49"/>
    </location>
</feature>
<feature type="transmembrane region" description="Helical" evidence="5">
    <location>
        <begin position="292"/>
        <end position="314"/>
    </location>
</feature>
<keyword evidence="2 5" id="KW-0812">Transmembrane</keyword>
<dbReference type="Proteomes" id="UP001501057">
    <property type="component" value="Unassembled WGS sequence"/>
</dbReference>
<reference evidence="8" key="1">
    <citation type="journal article" date="2019" name="Int. J. Syst. Evol. Microbiol.">
        <title>The Global Catalogue of Microorganisms (GCM) 10K type strain sequencing project: providing services to taxonomists for standard genome sequencing and annotation.</title>
        <authorList>
            <consortium name="The Broad Institute Genomics Platform"/>
            <consortium name="The Broad Institute Genome Sequencing Center for Infectious Disease"/>
            <person name="Wu L."/>
            <person name="Ma J."/>
        </authorList>
    </citation>
    <scope>NUCLEOTIDE SEQUENCE [LARGE SCALE GENOMIC DNA]</scope>
    <source>
        <strain evidence="8">JCM 13518</strain>
    </source>
</reference>
<dbReference type="Pfam" id="PF07690">
    <property type="entry name" value="MFS_1"/>
    <property type="match status" value="1"/>
</dbReference>
<protein>
    <submittedName>
        <fullName evidence="7">MFS transporter</fullName>
    </submittedName>
</protein>
<feature type="transmembrane region" description="Helical" evidence="5">
    <location>
        <begin position="353"/>
        <end position="375"/>
    </location>
</feature>
<feature type="transmembrane region" description="Helical" evidence="5">
    <location>
        <begin position="235"/>
        <end position="255"/>
    </location>
</feature>
<evidence type="ECO:0000313" key="8">
    <source>
        <dbReference type="Proteomes" id="UP001501057"/>
    </source>
</evidence>
<gene>
    <name evidence="7" type="ORF">GCM10009710_16800</name>
</gene>
<feature type="transmembrane region" description="Helical" evidence="5">
    <location>
        <begin position="267"/>
        <end position="286"/>
    </location>
</feature>
<evidence type="ECO:0000256" key="2">
    <source>
        <dbReference type="ARBA" id="ARBA00022692"/>
    </source>
</evidence>
<dbReference type="PANTHER" id="PTHR23514">
    <property type="entry name" value="BYPASS OF STOP CODON PROTEIN 6"/>
    <property type="match status" value="1"/>
</dbReference>
<proteinExistence type="predicted"/>
<feature type="transmembrane region" description="Helical" evidence="5">
    <location>
        <begin position="85"/>
        <end position="105"/>
    </location>
</feature>
<evidence type="ECO:0000256" key="3">
    <source>
        <dbReference type="ARBA" id="ARBA00022989"/>
    </source>
</evidence>
<comment type="caution">
    <text evidence="7">The sequence shown here is derived from an EMBL/GenBank/DDBJ whole genome shotgun (WGS) entry which is preliminary data.</text>
</comment>
<name>A0ABP4VUQ7_9ACTN</name>
<feature type="domain" description="Major facilitator superfamily (MFS) profile" evidence="6">
    <location>
        <begin position="1"/>
        <end position="379"/>
    </location>
</feature>
<comment type="subcellular location">
    <subcellularLocation>
        <location evidence="1">Cell membrane</location>
        <topology evidence="1">Multi-pass membrane protein</topology>
    </subcellularLocation>
</comment>
<dbReference type="SUPFAM" id="SSF103473">
    <property type="entry name" value="MFS general substrate transporter"/>
    <property type="match status" value="1"/>
</dbReference>
<sequence>MFFTNGVLFSALLPRYPEIKAAFDLSNSQFGLAVVAFPAGALVAAGLAGRIIRRFGTLRTNAVGSVALAATMAVAGASADAGLGVWLFAVAMVAAGVNDAVVDAAQNVQGVLVEQWRGRSAVNSFHALWSVGAATGGLIGAACIATDVSVSLQMGVNGGVWAVVAVLACRLAVVPSSIRDELRDDESTTTTDGALHRPWRLLLPLVLLAIAGTTVEEVSNSWSALYLGRDAGAPAWAAGLGLTVAIGAQFVGRILGDPMTDRWGRAAVARAGGVLIAVGGVLVVAAPGYPLVFAGFALAGFGCATLVPAAFAAAGRVPGLPEATGIAMLGWLMRVGFLATSPAIGAISDLVSLQAALGILVLAGLAATLLAHLLGQARPQPPLAREGP</sequence>
<evidence type="ECO:0000256" key="5">
    <source>
        <dbReference type="SAM" id="Phobius"/>
    </source>
</evidence>
<evidence type="ECO:0000313" key="7">
    <source>
        <dbReference type="EMBL" id="GAA1737200.1"/>
    </source>
</evidence>
<dbReference type="CDD" id="cd17393">
    <property type="entry name" value="MFS_MosC_like"/>
    <property type="match status" value="1"/>
</dbReference>
<evidence type="ECO:0000256" key="4">
    <source>
        <dbReference type="ARBA" id="ARBA00023136"/>
    </source>
</evidence>
<accession>A0ABP4VUQ7</accession>
<dbReference type="PANTHER" id="PTHR23514:SF13">
    <property type="entry name" value="INNER MEMBRANE PROTEIN YBJJ"/>
    <property type="match status" value="1"/>
</dbReference>
<feature type="transmembrane region" description="Helical" evidence="5">
    <location>
        <begin position="199"/>
        <end position="215"/>
    </location>
</feature>
<dbReference type="InterPro" id="IPR020846">
    <property type="entry name" value="MFS_dom"/>
</dbReference>
<evidence type="ECO:0000256" key="1">
    <source>
        <dbReference type="ARBA" id="ARBA00004651"/>
    </source>
</evidence>
<feature type="transmembrane region" description="Helical" evidence="5">
    <location>
        <begin position="326"/>
        <end position="347"/>
    </location>
</feature>
<organism evidence="7 8">
    <name type="scientific">Aeromicrobium alkaliterrae</name>
    <dbReference type="NCBI Taxonomy" id="302168"/>
    <lineage>
        <taxon>Bacteria</taxon>
        <taxon>Bacillati</taxon>
        <taxon>Actinomycetota</taxon>
        <taxon>Actinomycetes</taxon>
        <taxon>Propionibacteriales</taxon>
        <taxon>Nocardioidaceae</taxon>
        <taxon>Aeromicrobium</taxon>
    </lineage>
</organism>